<comment type="caution">
    <text evidence="2">The sequence shown here is derived from an EMBL/GenBank/DDBJ whole genome shotgun (WGS) entry which is preliminary data.</text>
</comment>
<dbReference type="Proteomes" id="UP001500192">
    <property type="component" value="Unassembled WGS sequence"/>
</dbReference>
<dbReference type="CDD" id="cd00093">
    <property type="entry name" value="HTH_XRE"/>
    <property type="match status" value="1"/>
</dbReference>
<dbReference type="InterPro" id="IPR001387">
    <property type="entry name" value="Cro/C1-type_HTH"/>
</dbReference>
<keyword evidence="3" id="KW-1185">Reference proteome</keyword>
<dbReference type="PROSITE" id="PS50943">
    <property type="entry name" value="HTH_CROC1"/>
    <property type="match status" value="1"/>
</dbReference>
<sequence>MPTPNRTARAAIPELGRRVRARRKALDLTQQDLAYSAGMAISWLSSLERGKPKRLELPGILAIAEALEMDPADLIRGLRADPLP</sequence>
<evidence type="ECO:0000259" key="1">
    <source>
        <dbReference type="PROSITE" id="PS50943"/>
    </source>
</evidence>
<dbReference type="Gene3D" id="1.10.260.40">
    <property type="entry name" value="lambda repressor-like DNA-binding domains"/>
    <property type="match status" value="1"/>
</dbReference>
<dbReference type="InterPro" id="IPR010982">
    <property type="entry name" value="Lambda_DNA-bd_dom_sf"/>
</dbReference>
<reference evidence="3" key="1">
    <citation type="journal article" date="2019" name="Int. J. Syst. Evol. Microbiol.">
        <title>The Global Catalogue of Microorganisms (GCM) 10K type strain sequencing project: providing services to taxonomists for standard genome sequencing and annotation.</title>
        <authorList>
            <consortium name="The Broad Institute Genomics Platform"/>
            <consortium name="The Broad Institute Genome Sequencing Center for Infectious Disease"/>
            <person name="Wu L."/>
            <person name="Ma J."/>
        </authorList>
    </citation>
    <scope>NUCLEOTIDE SEQUENCE [LARGE SCALE GENOMIC DNA]</scope>
    <source>
        <strain evidence="3">JCM 18054</strain>
    </source>
</reference>
<dbReference type="Pfam" id="PF13560">
    <property type="entry name" value="HTH_31"/>
    <property type="match status" value="1"/>
</dbReference>
<proteinExistence type="predicted"/>
<dbReference type="SMART" id="SM00530">
    <property type="entry name" value="HTH_XRE"/>
    <property type="match status" value="1"/>
</dbReference>
<dbReference type="RefSeq" id="WP_346054120.1">
    <property type="nucleotide sequence ID" value="NZ_BAABIB010000070.1"/>
</dbReference>
<evidence type="ECO:0000313" key="3">
    <source>
        <dbReference type="Proteomes" id="UP001500192"/>
    </source>
</evidence>
<dbReference type="EMBL" id="BAABIB010000070">
    <property type="protein sequence ID" value="GAA5163586.1"/>
    <property type="molecule type" value="Genomic_DNA"/>
</dbReference>
<feature type="domain" description="HTH cro/C1-type" evidence="1">
    <location>
        <begin position="19"/>
        <end position="74"/>
    </location>
</feature>
<dbReference type="SUPFAM" id="SSF47413">
    <property type="entry name" value="lambda repressor-like DNA-binding domains"/>
    <property type="match status" value="1"/>
</dbReference>
<gene>
    <name evidence="2" type="ORF">GCM10023214_31880</name>
</gene>
<evidence type="ECO:0000313" key="2">
    <source>
        <dbReference type="EMBL" id="GAA5163586.1"/>
    </source>
</evidence>
<organism evidence="2 3">
    <name type="scientific">Amycolatopsis dongchuanensis</name>
    <dbReference type="NCBI Taxonomy" id="1070866"/>
    <lineage>
        <taxon>Bacteria</taxon>
        <taxon>Bacillati</taxon>
        <taxon>Actinomycetota</taxon>
        <taxon>Actinomycetes</taxon>
        <taxon>Pseudonocardiales</taxon>
        <taxon>Pseudonocardiaceae</taxon>
        <taxon>Amycolatopsis</taxon>
    </lineage>
</organism>
<name>A0ABP9QKV4_9PSEU</name>
<protein>
    <recommendedName>
        <fullName evidence="1">HTH cro/C1-type domain-containing protein</fullName>
    </recommendedName>
</protein>
<accession>A0ABP9QKV4</accession>